<sequence>MVTVRPEPGFGIGYYIRRAIPADIPEISMIEKEAFSDPWGEEGIREAMTLYLTSFFVAVADGKIIGFVGGGLENTGEVVYGHLCTLFVAEQYRSRGLGRALSDRIDHDFILHGATAVQLEVRISNLDAIAFYRSLGYQEIFTYDSYYKDGEDGIVMMKWFSS</sequence>
<comment type="caution">
    <text evidence="4">The sequence shown here is derived from an EMBL/GenBank/DDBJ whole genome shotgun (WGS) entry which is preliminary data.</text>
</comment>
<dbReference type="Gene3D" id="3.40.630.30">
    <property type="match status" value="1"/>
</dbReference>
<keyword evidence="1" id="KW-0808">Transferase</keyword>
<dbReference type="EMBL" id="JWHL01000021">
    <property type="protein sequence ID" value="MBR1369845.1"/>
    <property type="molecule type" value="Genomic_DNA"/>
</dbReference>
<dbReference type="PROSITE" id="PS51186">
    <property type="entry name" value="GNAT"/>
    <property type="match status" value="1"/>
</dbReference>
<dbReference type="CDD" id="cd04301">
    <property type="entry name" value="NAT_SF"/>
    <property type="match status" value="1"/>
</dbReference>
<dbReference type="InterPro" id="IPR050832">
    <property type="entry name" value="Bact_Acetyltransf"/>
</dbReference>
<proteinExistence type="predicted"/>
<accession>A0A8J7WBE1</accession>
<keyword evidence="5" id="KW-1185">Reference proteome</keyword>
<organism evidence="4 5">
    <name type="scientific">Methanocalculus chunghsingensis</name>
    <dbReference type="NCBI Taxonomy" id="156457"/>
    <lineage>
        <taxon>Archaea</taxon>
        <taxon>Methanobacteriati</taxon>
        <taxon>Methanobacteriota</taxon>
        <taxon>Stenosarchaea group</taxon>
        <taxon>Methanomicrobia</taxon>
        <taxon>Methanomicrobiales</taxon>
        <taxon>Methanocalculaceae</taxon>
        <taxon>Methanocalculus</taxon>
    </lineage>
</organism>
<reference evidence="4" key="1">
    <citation type="submission" date="2014-12" db="EMBL/GenBank/DDBJ databases">
        <authorList>
            <person name="Huang H.-H."/>
            <person name="Chen S.-C."/>
            <person name="Lai M.-C."/>
        </authorList>
    </citation>
    <scope>NUCLEOTIDE SEQUENCE</scope>
    <source>
        <strain evidence="4">K1F9705b</strain>
    </source>
</reference>
<dbReference type="PANTHER" id="PTHR43877:SF2">
    <property type="entry name" value="AMINOALKYLPHOSPHONATE N-ACETYLTRANSFERASE-RELATED"/>
    <property type="match status" value="1"/>
</dbReference>
<dbReference type="Proteomes" id="UP000730161">
    <property type="component" value="Unassembled WGS sequence"/>
</dbReference>
<dbReference type="RefSeq" id="WP_211531596.1">
    <property type="nucleotide sequence ID" value="NZ_JWHL01000021.1"/>
</dbReference>
<dbReference type="PANTHER" id="PTHR43877">
    <property type="entry name" value="AMINOALKYLPHOSPHONATE N-ACETYLTRANSFERASE-RELATED-RELATED"/>
    <property type="match status" value="1"/>
</dbReference>
<dbReference type="NCBIfam" id="TIGR01575">
    <property type="entry name" value="rimI"/>
    <property type="match status" value="1"/>
</dbReference>
<dbReference type="OrthoDB" id="43754at2157"/>
<feature type="domain" description="N-acetyltransferase" evidence="3">
    <location>
        <begin position="14"/>
        <end position="161"/>
    </location>
</feature>
<dbReference type="AlphaFoldDB" id="A0A8J7WBE1"/>
<protein>
    <submittedName>
        <fullName evidence="4">Alanine acetyltransferase</fullName>
    </submittedName>
</protein>
<dbReference type="InterPro" id="IPR016181">
    <property type="entry name" value="Acyl_CoA_acyltransferase"/>
</dbReference>
<dbReference type="InterPro" id="IPR006464">
    <property type="entry name" value="AcTrfase_RimI/Ard1"/>
</dbReference>
<name>A0A8J7WBE1_9EURY</name>
<evidence type="ECO:0000256" key="2">
    <source>
        <dbReference type="ARBA" id="ARBA00023315"/>
    </source>
</evidence>
<dbReference type="InterPro" id="IPR000182">
    <property type="entry name" value="GNAT_dom"/>
</dbReference>
<dbReference type="SUPFAM" id="SSF55729">
    <property type="entry name" value="Acyl-CoA N-acyltransferases (Nat)"/>
    <property type="match status" value="1"/>
</dbReference>
<gene>
    <name evidence="4" type="ORF">RJ53_10295</name>
</gene>
<evidence type="ECO:0000256" key="1">
    <source>
        <dbReference type="ARBA" id="ARBA00022679"/>
    </source>
</evidence>
<evidence type="ECO:0000259" key="3">
    <source>
        <dbReference type="PROSITE" id="PS51186"/>
    </source>
</evidence>
<evidence type="ECO:0000313" key="4">
    <source>
        <dbReference type="EMBL" id="MBR1369845.1"/>
    </source>
</evidence>
<dbReference type="GO" id="GO:0008080">
    <property type="term" value="F:N-acetyltransferase activity"/>
    <property type="evidence" value="ECO:0007669"/>
    <property type="project" value="InterPro"/>
</dbReference>
<keyword evidence="2" id="KW-0012">Acyltransferase</keyword>
<evidence type="ECO:0000313" key="5">
    <source>
        <dbReference type="Proteomes" id="UP000730161"/>
    </source>
</evidence>
<dbReference type="Pfam" id="PF00583">
    <property type="entry name" value="Acetyltransf_1"/>
    <property type="match status" value="1"/>
</dbReference>